<reference evidence="2" key="2">
    <citation type="journal article" date="2024" name="Plant">
        <title>Genomic evolution and insights into agronomic trait innovations of Sesamum species.</title>
        <authorList>
            <person name="Miao H."/>
            <person name="Wang L."/>
            <person name="Qu L."/>
            <person name="Liu H."/>
            <person name="Sun Y."/>
            <person name="Le M."/>
            <person name="Wang Q."/>
            <person name="Wei S."/>
            <person name="Zheng Y."/>
            <person name="Lin W."/>
            <person name="Duan Y."/>
            <person name="Cao H."/>
            <person name="Xiong S."/>
            <person name="Wang X."/>
            <person name="Wei L."/>
            <person name="Li C."/>
            <person name="Ma Q."/>
            <person name="Ju M."/>
            <person name="Zhao R."/>
            <person name="Li G."/>
            <person name="Mu C."/>
            <person name="Tian Q."/>
            <person name="Mei H."/>
            <person name="Zhang T."/>
            <person name="Gao T."/>
            <person name="Zhang H."/>
        </authorList>
    </citation>
    <scope>NUCLEOTIDE SEQUENCE</scope>
    <source>
        <strain evidence="2">G01</strain>
    </source>
</reference>
<dbReference type="GO" id="GO:0010333">
    <property type="term" value="F:terpene synthase activity"/>
    <property type="evidence" value="ECO:0007669"/>
    <property type="project" value="InterPro"/>
</dbReference>
<dbReference type="InterPro" id="IPR008949">
    <property type="entry name" value="Isoprenoid_synthase_dom_sf"/>
</dbReference>
<dbReference type="SUPFAM" id="SSF48576">
    <property type="entry name" value="Terpenoid synthases"/>
    <property type="match status" value="1"/>
</dbReference>
<gene>
    <name evidence="2" type="ORF">Sangu_3176100</name>
</gene>
<accession>A0AAW2JU85</accession>
<feature type="non-terminal residue" evidence="2">
    <location>
        <position position="65"/>
    </location>
</feature>
<dbReference type="Pfam" id="PF03936">
    <property type="entry name" value="Terpene_synth_C"/>
    <property type="match status" value="1"/>
</dbReference>
<dbReference type="AlphaFoldDB" id="A0AAW2JU85"/>
<proteinExistence type="predicted"/>
<sequence length="65" mass="7417">MSMLPTKNYNSSTMLFKAPVILSHAYFLVANPIEEEVVPSLYKYHDLVRYSAIILRLANDLETSP</sequence>
<protein>
    <submittedName>
        <fullName evidence="2">(-)-alpha-terpineol synthase</fullName>
    </submittedName>
</protein>
<organism evidence="2">
    <name type="scientific">Sesamum angustifolium</name>
    <dbReference type="NCBI Taxonomy" id="2727405"/>
    <lineage>
        <taxon>Eukaryota</taxon>
        <taxon>Viridiplantae</taxon>
        <taxon>Streptophyta</taxon>
        <taxon>Embryophyta</taxon>
        <taxon>Tracheophyta</taxon>
        <taxon>Spermatophyta</taxon>
        <taxon>Magnoliopsida</taxon>
        <taxon>eudicotyledons</taxon>
        <taxon>Gunneridae</taxon>
        <taxon>Pentapetalae</taxon>
        <taxon>asterids</taxon>
        <taxon>lamiids</taxon>
        <taxon>Lamiales</taxon>
        <taxon>Pedaliaceae</taxon>
        <taxon>Sesamum</taxon>
    </lineage>
</organism>
<dbReference type="GO" id="GO:0000287">
    <property type="term" value="F:magnesium ion binding"/>
    <property type="evidence" value="ECO:0007669"/>
    <property type="project" value="InterPro"/>
</dbReference>
<feature type="domain" description="Terpene synthase metal-binding" evidence="1">
    <location>
        <begin position="12"/>
        <end position="64"/>
    </location>
</feature>
<dbReference type="InterPro" id="IPR005630">
    <property type="entry name" value="Terpene_synthase_metal-bd"/>
</dbReference>
<name>A0AAW2JU85_9LAMI</name>
<reference evidence="2" key="1">
    <citation type="submission" date="2020-06" db="EMBL/GenBank/DDBJ databases">
        <authorList>
            <person name="Li T."/>
            <person name="Hu X."/>
            <person name="Zhang T."/>
            <person name="Song X."/>
            <person name="Zhang H."/>
            <person name="Dai N."/>
            <person name="Sheng W."/>
            <person name="Hou X."/>
            <person name="Wei L."/>
        </authorList>
    </citation>
    <scope>NUCLEOTIDE SEQUENCE</scope>
    <source>
        <strain evidence="2">G01</strain>
        <tissue evidence="2">Leaf</tissue>
    </source>
</reference>
<dbReference type="Gene3D" id="1.10.600.10">
    <property type="entry name" value="Farnesyl Diphosphate Synthase"/>
    <property type="match status" value="1"/>
</dbReference>
<evidence type="ECO:0000259" key="1">
    <source>
        <dbReference type="Pfam" id="PF03936"/>
    </source>
</evidence>
<dbReference type="EMBL" id="JACGWK010000556">
    <property type="protein sequence ID" value="KAL0297846.1"/>
    <property type="molecule type" value="Genomic_DNA"/>
</dbReference>
<evidence type="ECO:0000313" key="2">
    <source>
        <dbReference type="EMBL" id="KAL0297846.1"/>
    </source>
</evidence>
<comment type="caution">
    <text evidence="2">The sequence shown here is derived from an EMBL/GenBank/DDBJ whole genome shotgun (WGS) entry which is preliminary data.</text>
</comment>